<gene>
    <name evidence="1" type="ORF">DS742_00275</name>
</gene>
<name>A0A3E2NIY1_9FIRM</name>
<proteinExistence type="predicted"/>
<dbReference type="OrthoDB" id="1650869at2"/>
<dbReference type="InterPro" id="IPR045507">
    <property type="entry name" value="DUF6483"/>
</dbReference>
<evidence type="ECO:0000313" key="2">
    <source>
        <dbReference type="Proteomes" id="UP000260680"/>
    </source>
</evidence>
<dbReference type="AlphaFoldDB" id="A0A3E2NIY1"/>
<dbReference type="EMBL" id="QOHO01000002">
    <property type="protein sequence ID" value="RFZ80935.1"/>
    <property type="molecule type" value="Genomic_DNA"/>
</dbReference>
<accession>A0A3E2NIY1</accession>
<organism evidence="1 2">
    <name type="scientific">Lacrimispora amygdalina</name>
    <dbReference type="NCBI Taxonomy" id="253257"/>
    <lineage>
        <taxon>Bacteria</taxon>
        <taxon>Bacillati</taxon>
        <taxon>Bacillota</taxon>
        <taxon>Clostridia</taxon>
        <taxon>Lachnospirales</taxon>
        <taxon>Lachnospiraceae</taxon>
        <taxon>Lacrimispora</taxon>
    </lineage>
</organism>
<sequence>MLTDDYATRINNGMVSTLLKLIFNIELGKNDDRAFKSRDIEEKFEELKKLIEDGSINEAENTLLDELDSDDMEYLKLALMFYYTLNDKDGEFLENHDFSKSEISDGLRYVSGIYGYESMAEAMLGDSDI</sequence>
<dbReference type="Proteomes" id="UP000260680">
    <property type="component" value="Unassembled WGS sequence"/>
</dbReference>
<reference evidence="1 2" key="1">
    <citation type="submission" date="2018-07" db="EMBL/GenBank/DDBJ databases">
        <title>New species, Clostridium PI-S10-A1B.</title>
        <authorList>
            <person name="Krishna G."/>
            <person name="Summeta K."/>
            <person name="Shikha S."/>
            <person name="Prabhu P.B."/>
            <person name="Suresh K."/>
        </authorList>
    </citation>
    <scope>NUCLEOTIDE SEQUENCE [LARGE SCALE GENOMIC DNA]</scope>
    <source>
        <strain evidence="1 2">PI-S10-A1B</strain>
    </source>
</reference>
<dbReference type="Pfam" id="PF20092">
    <property type="entry name" value="DUF6483"/>
    <property type="match status" value="1"/>
</dbReference>
<protein>
    <submittedName>
        <fullName evidence="1">Uncharacterized protein</fullName>
    </submittedName>
</protein>
<evidence type="ECO:0000313" key="1">
    <source>
        <dbReference type="EMBL" id="RFZ80935.1"/>
    </source>
</evidence>
<dbReference type="RefSeq" id="WP_117415036.1">
    <property type="nucleotide sequence ID" value="NZ_QOHO01000002.1"/>
</dbReference>
<comment type="caution">
    <text evidence="1">The sequence shown here is derived from an EMBL/GenBank/DDBJ whole genome shotgun (WGS) entry which is preliminary data.</text>
</comment>